<evidence type="ECO:0000256" key="4">
    <source>
        <dbReference type="SAM" id="SignalP"/>
    </source>
</evidence>
<dbReference type="PANTHER" id="PTHR30290">
    <property type="entry name" value="PERIPLASMIC BINDING COMPONENT OF ABC TRANSPORTER"/>
    <property type="match status" value="1"/>
</dbReference>
<dbReference type="GO" id="GO:0030288">
    <property type="term" value="C:outer membrane-bounded periplasmic space"/>
    <property type="evidence" value="ECO:0007669"/>
    <property type="project" value="TreeGrafter"/>
</dbReference>
<evidence type="ECO:0000256" key="1">
    <source>
        <dbReference type="ARBA" id="ARBA00004418"/>
    </source>
</evidence>
<protein>
    <submittedName>
        <fullName evidence="6">Microcin C transport system substrate-binding protein</fullName>
    </submittedName>
</protein>
<evidence type="ECO:0000256" key="3">
    <source>
        <dbReference type="ARBA" id="ARBA00022729"/>
    </source>
</evidence>
<feature type="domain" description="Solute-binding protein family 5" evidence="5">
    <location>
        <begin position="124"/>
        <end position="513"/>
    </location>
</feature>
<gene>
    <name evidence="6" type="ORF">EDD53_2195</name>
</gene>
<dbReference type="InterPro" id="IPR030678">
    <property type="entry name" value="Peptide/Ni-bd"/>
</dbReference>
<dbReference type="GO" id="GO:0043190">
    <property type="term" value="C:ATP-binding cassette (ABC) transporter complex"/>
    <property type="evidence" value="ECO:0007669"/>
    <property type="project" value="InterPro"/>
</dbReference>
<dbReference type="OrthoDB" id="9803988at2"/>
<dbReference type="EMBL" id="RKQK01000003">
    <property type="protein sequence ID" value="RPE66492.1"/>
    <property type="molecule type" value="Genomic_DNA"/>
</dbReference>
<comment type="similarity">
    <text evidence="2">Belongs to the bacterial solute-binding protein 5 family.</text>
</comment>
<evidence type="ECO:0000313" key="6">
    <source>
        <dbReference type="EMBL" id="RPE66492.1"/>
    </source>
</evidence>
<dbReference type="AlphaFoldDB" id="A0A3N4U7T4"/>
<dbReference type="GO" id="GO:0042884">
    <property type="term" value="P:microcin transport"/>
    <property type="evidence" value="ECO:0007669"/>
    <property type="project" value="TreeGrafter"/>
</dbReference>
<comment type="subcellular location">
    <subcellularLocation>
        <location evidence="1">Periplasm</location>
    </subcellularLocation>
</comment>
<dbReference type="Pfam" id="PF00496">
    <property type="entry name" value="SBP_bac_5"/>
    <property type="match status" value="1"/>
</dbReference>
<keyword evidence="3 4" id="KW-0732">Signal</keyword>
<name>A0A3N4U7T4_9RHOB</name>
<keyword evidence="7" id="KW-1185">Reference proteome</keyword>
<dbReference type="Gene3D" id="3.10.105.10">
    <property type="entry name" value="Dipeptide-binding Protein, Domain 3"/>
    <property type="match status" value="1"/>
</dbReference>
<reference evidence="6 7" key="1">
    <citation type="submission" date="2018-11" db="EMBL/GenBank/DDBJ databases">
        <title>Genomic Encyclopedia of Type Strains, Phase IV (KMG-IV): sequencing the most valuable type-strain genomes for metagenomic binning, comparative biology and taxonomic classification.</title>
        <authorList>
            <person name="Goeker M."/>
        </authorList>
    </citation>
    <scope>NUCLEOTIDE SEQUENCE [LARGE SCALE GENOMIC DNA]</scope>
    <source>
        <strain evidence="6 7">DSM 104731</strain>
    </source>
</reference>
<feature type="chain" id="PRO_5017974073" evidence="4">
    <location>
        <begin position="26"/>
        <end position="622"/>
    </location>
</feature>
<evidence type="ECO:0000313" key="7">
    <source>
        <dbReference type="Proteomes" id="UP000269689"/>
    </source>
</evidence>
<dbReference type="Gene3D" id="3.40.190.10">
    <property type="entry name" value="Periplasmic binding protein-like II"/>
    <property type="match status" value="1"/>
</dbReference>
<evidence type="ECO:0000256" key="2">
    <source>
        <dbReference type="ARBA" id="ARBA00005695"/>
    </source>
</evidence>
<dbReference type="Proteomes" id="UP000269689">
    <property type="component" value="Unassembled WGS sequence"/>
</dbReference>
<sequence>MRHLSRLVFSPLAFACALVSSNAFAAEGDTIKTAWFSDWGAAKYSEPFDHLDYVNPDAPKGGKIVIGTVGTFDSLNPFATGSGTPAALSSSMYERLMAGTSDEYTASYYCLLCETVEYPESQDWAIFHLRKDVTFSDGSPMTAEDVVFSFNLMMEQGTPSWRAGVSQMIEKAEVIDPYTVKYTFMPDIPRSGLVGQAGSTLVFQKKWFEETGEGLNKSRVVVSPGTAPYQISGFKAGDWIEYQRNPDYWGIDHPLKVGRDNFDTIRVQYFGDNIGVFEAFKTGDITFRQETSSLQWATAYDFPALQEGHVVKKTLDKGAMPPAYGILFNLRREKLQNRDLRRALGLMFNFTWTNETLQYGLFEQRESFWNAGDLAATGVATGKELEYLEGVKDLIPAEILTEPVTMAHTSGARSLDRGNMRKALAFMERAGYTPGQDGKLVNAQGETLDLEFLQNAPNFDRIIVPYVENLQALGVNAVYNRVDPNQYQARTQSFDYDIIYDGYVNGFEEGAGFEQKFGSEGVDDVFNPAGYSSPAIDALAVEILQAETYEDMAAVVRAADRIMRYDYFVVPAWYGSDYWVAYYDMYAHPEADKMPPLDLGYLDFWWYDADKAAQLKSVGAIK</sequence>
<accession>A0A3N4U7T4</accession>
<dbReference type="RefSeq" id="WP_123793232.1">
    <property type="nucleotide sequence ID" value="NZ_RKQK01000003.1"/>
</dbReference>
<proteinExistence type="inferred from homology"/>
<dbReference type="GO" id="GO:0015833">
    <property type="term" value="P:peptide transport"/>
    <property type="evidence" value="ECO:0007669"/>
    <property type="project" value="TreeGrafter"/>
</dbReference>
<dbReference type="SUPFAM" id="SSF53850">
    <property type="entry name" value="Periplasmic binding protein-like II"/>
    <property type="match status" value="1"/>
</dbReference>
<dbReference type="InterPro" id="IPR039424">
    <property type="entry name" value="SBP_5"/>
</dbReference>
<dbReference type="PIRSF" id="PIRSF002741">
    <property type="entry name" value="MppA"/>
    <property type="match status" value="1"/>
</dbReference>
<dbReference type="InterPro" id="IPR000914">
    <property type="entry name" value="SBP_5_dom"/>
</dbReference>
<evidence type="ECO:0000259" key="5">
    <source>
        <dbReference type="Pfam" id="PF00496"/>
    </source>
</evidence>
<dbReference type="GO" id="GO:1904680">
    <property type="term" value="F:peptide transmembrane transporter activity"/>
    <property type="evidence" value="ECO:0007669"/>
    <property type="project" value="TreeGrafter"/>
</dbReference>
<dbReference type="PANTHER" id="PTHR30290:SF64">
    <property type="entry name" value="ABC TRANSPORTER PERIPLASMIC BINDING PROTEIN"/>
    <property type="match status" value="1"/>
</dbReference>
<feature type="signal peptide" evidence="4">
    <location>
        <begin position="1"/>
        <end position="25"/>
    </location>
</feature>
<comment type="caution">
    <text evidence="6">The sequence shown here is derived from an EMBL/GenBank/DDBJ whole genome shotgun (WGS) entry which is preliminary data.</text>
</comment>
<organism evidence="6 7">
    <name type="scientific">Pacificibacter maritimus</name>
    <dbReference type="NCBI Taxonomy" id="762213"/>
    <lineage>
        <taxon>Bacteria</taxon>
        <taxon>Pseudomonadati</taxon>
        <taxon>Pseudomonadota</taxon>
        <taxon>Alphaproteobacteria</taxon>
        <taxon>Rhodobacterales</taxon>
        <taxon>Roseobacteraceae</taxon>
        <taxon>Pacificibacter</taxon>
    </lineage>
</organism>
<dbReference type="CDD" id="cd08497">
    <property type="entry name" value="MbnE-like"/>
    <property type="match status" value="1"/>
</dbReference>